<evidence type="ECO:0008006" key="3">
    <source>
        <dbReference type="Google" id="ProtNLM"/>
    </source>
</evidence>
<sequence>MDFGLFVILIAGILNAHASAQLLAPYIGPTGGLASLGLSPQALDLAEDTAANFLGMASGIVGKHFWEKQWKKPQTVENRPTTQ</sequence>
<name>A0AA36H0W4_CYLNA</name>
<proteinExistence type="predicted"/>
<reference evidence="1" key="1">
    <citation type="submission" date="2023-07" db="EMBL/GenBank/DDBJ databases">
        <authorList>
            <consortium name="CYATHOMIX"/>
        </authorList>
    </citation>
    <scope>NUCLEOTIDE SEQUENCE</scope>
    <source>
        <strain evidence="1">N/A</strain>
    </source>
</reference>
<keyword evidence="2" id="KW-1185">Reference proteome</keyword>
<dbReference type="AlphaFoldDB" id="A0AA36H0W4"/>
<organism evidence="1 2">
    <name type="scientific">Cylicocyclus nassatus</name>
    <name type="common">Nematode worm</name>
    <dbReference type="NCBI Taxonomy" id="53992"/>
    <lineage>
        <taxon>Eukaryota</taxon>
        <taxon>Metazoa</taxon>
        <taxon>Ecdysozoa</taxon>
        <taxon>Nematoda</taxon>
        <taxon>Chromadorea</taxon>
        <taxon>Rhabditida</taxon>
        <taxon>Rhabditina</taxon>
        <taxon>Rhabditomorpha</taxon>
        <taxon>Strongyloidea</taxon>
        <taxon>Strongylidae</taxon>
        <taxon>Cylicocyclus</taxon>
    </lineage>
</organism>
<protein>
    <recommendedName>
        <fullName evidence="3">Holin</fullName>
    </recommendedName>
</protein>
<comment type="caution">
    <text evidence="1">The sequence shown here is derived from an EMBL/GenBank/DDBJ whole genome shotgun (WGS) entry which is preliminary data.</text>
</comment>
<dbReference type="EMBL" id="CATQJL010000305">
    <property type="protein sequence ID" value="CAJ0601740.1"/>
    <property type="molecule type" value="Genomic_DNA"/>
</dbReference>
<gene>
    <name evidence="1" type="ORF">CYNAS_LOCUS13723</name>
</gene>
<evidence type="ECO:0000313" key="2">
    <source>
        <dbReference type="Proteomes" id="UP001176961"/>
    </source>
</evidence>
<dbReference type="Proteomes" id="UP001176961">
    <property type="component" value="Unassembled WGS sequence"/>
</dbReference>
<evidence type="ECO:0000313" key="1">
    <source>
        <dbReference type="EMBL" id="CAJ0601740.1"/>
    </source>
</evidence>
<accession>A0AA36H0W4</accession>